<sequence>MARNIAPDRRRDRYPSSSPVVCFDEIILGRQDGGMCNSDISGRAVGKVGYCCGAQK</sequence>
<accession>A0ABM9ECC6</accession>
<organism evidence="1 2">
    <name type="scientific">Mesorhizobium escarrei</name>
    <dbReference type="NCBI Taxonomy" id="666018"/>
    <lineage>
        <taxon>Bacteria</taxon>
        <taxon>Pseudomonadati</taxon>
        <taxon>Pseudomonadota</taxon>
        <taxon>Alphaproteobacteria</taxon>
        <taxon>Hyphomicrobiales</taxon>
        <taxon>Phyllobacteriaceae</taxon>
        <taxon>Mesorhizobium</taxon>
    </lineage>
</organism>
<name>A0ABM9ECC6_9HYPH</name>
<protein>
    <recommendedName>
        <fullName evidence="3">Transposase</fullName>
    </recommendedName>
</protein>
<dbReference type="EMBL" id="CAKXZT010000152">
    <property type="protein sequence ID" value="CAH2406944.1"/>
    <property type="molecule type" value="Genomic_DNA"/>
</dbReference>
<dbReference type="Proteomes" id="UP001153050">
    <property type="component" value="Unassembled WGS sequence"/>
</dbReference>
<comment type="caution">
    <text evidence="1">The sequence shown here is derived from an EMBL/GenBank/DDBJ whole genome shotgun (WGS) entry which is preliminary data.</text>
</comment>
<evidence type="ECO:0000313" key="2">
    <source>
        <dbReference type="Proteomes" id="UP001153050"/>
    </source>
</evidence>
<reference evidence="1 2" key="1">
    <citation type="submission" date="2022-03" db="EMBL/GenBank/DDBJ databases">
        <authorList>
            <person name="Brunel B."/>
        </authorList>
    </citation>
    <scope>NUCLEOTIDE SEQUENCE [LARGE SCALE GENOMIC DNA]</scope>
    <source>
        <strain evidence="1">STM5069sample</strain>
    </source>
</reference>
<evidence type="ECO:0000313" key="1">
    <source>
        <dbReference type="EMBL" id="CAH2406944.1"/>
    </source>
</evidence>
<gene>
    <name evidence="1" type="ORF">MES5069_550063</name>
</gene>
<evidence type="ECO:0008006" key="3">
    <source>
        <dbReference type="Google" id="ProtNLM"/>
    </source>
</evidence>
<proteinExistence type="predicted"/>
<keyword evidence="2" id="KW-1185">Reference proteome</keyword>